<dbReference type="CDD" id="cd00383">
    <property type="entry name" value="trans_reg_C"/>
    <property type="match status" value="1"/>
</dbReference>
<proteinExistence type="predicted"/>
<dbReference type="AlphaFoldDB" id="A0A242A505"/>
<evidence type="ECO:0000313" key="11">
    <source>
        <dbReference type="Proteomes" id="UP000195043"/>
    </source>
</evidence>
<dbReference type="InterPro" id="IPR011006">
    <property type="entry name" value="CheY-like_superfamily"/>
</dbReference>
<dbReference type="Gene3D" id="1.10.10.10">
    <property type="entry name" value="Winged helix-like DNA-binding domain superfamily/Winged helix DNA-binding domain"/>
    <property type="match status" value="1"/>
</dbReference>
<comment type="caution">
    <text evidence="10">The sequence shown here is derived from an EMBL/GenBank/DDBJ whole genome shotgun (WGS) entry which is preliminary data.</text>
</comment>
<evidence type="ECO:0000259" key="9">
    <source>
        <dbReference type="PROSITE" id="PS51755"/>
    </source>
</evidence>
<evidence type="ECO:0000256" key="3">
    <source>
        <dbReference type="ARBA" id="ARBA00023015"/>
    </source>
</evidence>
<dbReference type="PROSITE" id="PS51755">
    <property type="entry name" value="OMPR_PHOB"/>
    <property type="match status" value="1"/>
</dbReference>
<evidence type="ECO:0000313" key="10">
    <source>
        <dbReference type="EMBL" id="OTN76118.1"/>
    </source>
</evidence>
<dbReference type="InterPro" id="IPR039420">
    <property type="entry name" value="WalR-like"/>
</dbReference>
<dbReference type="InterPro" id="IPR016032">
    <property type="entry name" value="Sig_transdc_resp-reg_C-effctor"/>
</dbReference>
<dbReference type="EMBL" id="NGKU01000001">
    <property type="protein sequence ID" value="OTN76118.1"/>
    <property type="molecule type" value="Genomic_DNA"/>
</dbReference>
<keyword evidence="1 6" id="KW-0597">Phosphoprotein</keyword>
<sequence length="231" mass="26907">MKIFVVEDDQSLVKMISEQLQRYAYETFVPQHFDAILAEFEMIQPDLVLMDVNLPYYDGFYWCQKIRERSLVPILFISARDGNMDQVMALEYGADDFLVKPFSYELLLAKVKSHIRRVYGDYAQADRARQLTAGNLVYYPEALKTTYQDREELLTLREGELLSLLIQAYPEMVKREKILNKLWDDERFVDDNTLSVNIGRLRKKLSTLGIEEPIQTIRGKGYALSLAGQNQ</sequence>
<dbReference type="PANTHER" id="PTHR48111">
    <property type="entry name" value="REGULATOR OF RPOS"/>
    <property type="match status" value="1"/>
</dbReference>
<dbReference type="GO" id="GO:0032993">
    <property type="term" value="C:protein-DNA complex"/>
    <property type="evidence" value="ECO:0007669"/>
    <property type="project" value="TreeGrafter"/>
</dbReference>
<dbReference type="RefSeq" id="WP_086274108.1">
    <property type="nucleotide sequence ID" value="NZ_NGKU01000001.1"/>
</dbReference>
<evidence type="ECO:0000256" key="1">
    <source>
        <dbReference type="ARBA" id="ARBA00022553"/>
    </source>
</evidence>
<dbReference type="SUPFAM" id="SSF46894">
    <property type="entry name" value="C-terminal effector domain of the bipartite response regulators"/>
    <property type="match status" value="1"/>
</dbReference>
<evidence type="ECO:0000256" key="6">
    <source>
        <dbReference type="PROSITE-ProRule" id="PRU00169"/>
    </source>
</evidence>
<dbReference type="Gene3D" id="6.10.250.690">
    <property type="match status" value="1"/>
</dbReference>
<evidence type="ECO:0000256" key="4">
    <source>
        <dbReference type="ARBA" id="ARBA00023125"/>
    </source>
</evidence>
<dbReference type="SMART" id="SM00448">
    <property type="entry name" value="REC"/>
    <property type="match status" value="1"/>
</dbReference>
<name>A0A242A505_9ENTE</name>
<evidence type="ECO:0008006" key="12">
    <source>
        <dbReference type="Google" id="ProtNLM"/>
    </source>
</evidence>
<dbReference type="InterPro" id="IPR036388">
    <property type="entry name" value="WH-like_DNA-bd_sf"/>
</dbReference>
<reference evidence="10 11" key="1">
    <citation type="submission" date="2017-05" db="EMBL/GenBank/DDBJ databases">
        <title>The Genome Sequence of Enterococcus sp. 8G7_MSG3316.</title>
        <authorList>
            <consortium name="The Broad Institute Genomics Platform"/>
            <consortium name="The Broad Institute Genomic Center for Infectious Diseases"/>
            <person name="Earl A."/>
            <person name="Manson A."/>
            <person name="Schwartman J."/>
            <person name="Gilmore M."/>
            <person name="Abouelleil A."/>
            <person name="Cao P."/>
            <person name="Chapman S."/>
            <person name="Cusick C."/>
            <person name="Shea T."/>
            <person name="Young S."/>
            <person name="Neafsey D."/>
            <person name="Nusbaum C."/>
            <person name="Birren B."/>
        </authorList>
    </citation>
    <scope>NUCLEOTIDE SEQUENCE [LARGE SCALE GENOMIC DNA]</scope>
    <source>
        <strain evidence="10 11">8G7_MSG3316</strain>
    </source>
</reference>
<keyword evidence="11" id="KW-1185">Reference proteome</keyword>
<dbReference type="GO" id="GO:0000156">
    <property type="term" value="F:phosphorelay response regulator activity"/>
    <property type="evidence" value="ECO:0007669"/>
    <property type="project" value="TreeGrafter"/>
</dbReference>
<dbReference type="PROSITE" id="PS50110">
    <property type="entry name" value="RESPONSE_REGULATORY"/>
    <property type="match status" value="1"/>
</dbReference>
<dbReference type="GO" id="GO:0000976">
    <property type="term" value="F:transcription cis-regulatory region binding"/>
    <property type="evidence" value="ECO:0007669"/>
    <property type="project" value="TreeGrafter"/>
</dbReference>
<dbReference type="GO" id="GO:0005829">
    <property type="term" value="C:cytosol"/>
    <property type="evidence" value="ECO:0007669"/>
    <property type="project" value="TreeGrafter"/>
</dbReference>
<dbReference type="SMART" id="SM00862">
    <property type="entry name" value="Trans_reg_C"/>
    <property type="match status" value="1"/>
</dbReference>
<gene>
    <name evidence="10" type="ORF">A5886_001195</name>
</gene>
<keyword evidence="4 7" id="KW-0238">DNA-binding</keyword>
<evidence type="ECO:0000256" key="7">
    <source>
        <dbReference type="PROSITE-ProRule" id="PRU01091"/>
    </source>
</evidence>
<dbReference type="OrthoDB" id="9790442at2"/>
<dbReference type="Proteomes" id="UP000195043">
    <property type="component" value="Unassembled WGS sequence"/>
</dbReference>
<keyword evidence="3" id="KW-0805">Transcription regulation</keyword>
<dbReference type="InterPro" id="IPR001867">
    <property type="entry name" value="OmpR/PhoB-type_DNA-bd"/>
</dbReference>
<dbReference type="SUPFAM" id="SSF52172">
    <property type="entry name" value="CheY-like"/>
    <property type="match status" value="1"/>
</dbReference>
<feature type="DNA-binding region" description="OmpR/PhoB-type" evidence="7">
    <location>
        <begin position="128"/>
        <end position="226"/>
    </location>
</feature>
<feature type="domain" description="OmpR/PhoB-type" evidence="9">
    <location>
        <begin position="128"/>
        <end position="226"/>
    </location>
</feature>
<protein>
    <recommendedName>
        <fullName evidence="12">DNA-binding response regulator</fullName>
    </recommendedName>
</protein>
<accession>A0A242A505</accession>
<dbReference type="GO" id="GO:0006355">
    <property type="term" value="P:regulation of DNA-templated transcription"/>
    <property type="evidence" value="ECO:0007669"/>
    <property type="project" value="InterPro"/>
</dbReference>
<dbReference type="Gene3D" id="3.40.50.2300">
    <property type="match status" value="1"/>
</dbReference>
<dbReference type="Pfam" id="PF00072">
    <property type="entry name" value="Response_reg"/>
    <property type="match status" value="1"/>
</dbReference>
<keyword evidence="5" id="KW-0804">Transcription</keyword>
<evidence type="ECO:0000256" key="2">
    <source>
        <dbReference type="ARBA" id="ARBA00023012"/>
    </source>
</evidence>
<evidence type="ECO:0000256" key="5">
    <source>
        <dbReference type="ARBA" id="ARBA00023163"/>
    </source>
</evidence>
<dbReference type="Pfam" id="PF00486">
    <property type="entry name" value="Trans_reg_C"/>
    <property type="match status" value="1"/>
</dbReference>
<evidence type="ECO:0000259" key="8">
    <source>
        <dbReference type="PROSITE" id="PS50110"/>
    </source>
</evidence>
<dbReference type="STRING" id="1834191.A5886_001195"/>
<keyword evidence="2" id="KW-0902">Two-component regulatory system</keyword>
<dbReference type="InterPro" id="IPR001789">
    <property type="entry name" value="Sig_transdc_resp-reg_receiver"/>
</dbReference>
<organism evidence="10 11">
    <name type="scientific">Candidatus Enterococcus testudinis</name>
    <dbReference type="NCBI Taxonomy" id="1834191"/>
    <lineage>
        <taxon>Bacteria</taxon>
        <taxon>Bacillati</taxon>
        <taxon>Bacillota</taxon>
        <taxon>Bacilli</taxon>
        <taxon>Lactobacillales</taxon>
        <taxon>Enterococcaceae</taxon>
        <taxon>Enterococcus</taxon>
    </lineage>
</organism>
<dbReference type="PANTHER" id="PTHR48111:SF31">
    <property type="entry name" value="TRANSCRIPTIONAL REGULATORY PROTEIN YXDJ"/>
    <property type="match status" value="1"/>
</dbReference>
<feature type="domain" description="Response regulatory" evidence="8">
    <location>
        <begin position="2"/>
        <end position="115"/>
    </location>
</feature>
<feature type="modified residue" description="4-aspartylphosphate" evidence="6">
    <location>
        <position position="51"/>
    </location>
</feature>